<protein>
    <submittedName>
        <fullName evidence="1">Uncharacterized protein</fullName>
    </submittedName>
</protein>
<name>A0A077NPT5_XENBV</name>
<sequence length="29" mass="3381">MGCGELIMGEIMNDLEYWTECISKNMLKK</sequence>
<evidence type="ECO:0000313" key="1">
    <source>
        <dbReference type="EMBL" id="CDH00539.1"/>
    </source>
</evidence>
<dbReference type="EMBL" id="CBSV010000081">
    <property type="protein sequence ID" value="CDH00539.1"/>
    <property type="molecule type" value="Genomic_DNA"/>
</dbReference>
<dbReference type="AlphaFoldDB" id="A0A077NPT5"/>
<dbReference type="HOGENOM" id="CLU_3410525_0_0_6"/>
<accession>A0A077NPT5</accession>
<proteinExistence type="predicted"/>
<reference evidence="1" key="1">
    <citation type="submission" date="2013-07" db="EMBL/GenBank/DDBJ databases">
        <title>Sub-species coevolution in mutualistic symbiosis.</title>
        <authorList>
            <person name="Murfin K."/>
            <person name="Klassen J."/>
            <person name="Lee M."/>
            <person name="Forst S."/>
            <person name="Stock P."/>
            <person name="Goodrich-Blair H."/>
        </authorList>
    </citation>
    <scope>NUCLEOTIDE SEQUENCE [LARGE SCALE GENOMIC DNA]</scope>
    <source>
        <strain evidence="1">Feltiae Moldova</strain>
    </source>
</reference>
<comment type="caution">
    <text evidence="1">The sequence shown here is derived from an EMBL/GenBank/DDBJ whole genome shotgun (WGS) entry which is preliminary data.</text>
</comment>
<organism evidence="1">
    <name type="scientific">Xenorhabdus bovienii str. feltiae Moldova</name>
    <dbReference type="NCBI Taxonomy" id="1398200"/>
    <lineage>
        <taxon>Bacteria</taxon>
        <taxon>Pseudomonadati</taxon>
        <taxon>Pseudomonadota</taxon>
        <taxon>Gammaproteobacteria</taxon>
        <taxon>Enterobacterales</taxon>
        <taxon>Morganellaceae</taxon>
        <taxon>Xenorhabdus</taxon>
    </lineage>
</organism>
<dbReference type="Proteomes" id="UP000028487">
    <property type="component" value="Unassembled WGS sequence"/>
</dbReference>
<gene>
    <name evidence="1" type="ORF">XBFM1_1710007</name>
</gene>